<keyword evidence="2" id="KW-1185">Reference proteome</keyword>
<name>A0A1Y3AVF1_EURMA</name>
<sequence length="61" mass="7434">MEKNEIYVGLKKDFFKTHTHRQSEIPIWKYNTGMQHLIIDDDDDEMRKKINNSNNQQQQKI</sequence>
<dbReference type="AlphaFoldDB" id="A0A1Y3AVF1"/>
<gene>
    <name evidence="1" type="ORF">BLA29_013266</name>
</gene>
<protein>
    <submittedName>
        <fullName evidence="1">Uncharacterized protein</fullName>
    </submittedName>
</protein>
<evidence type="ECO:0000313" key="1">
    <source>
        <dbReference type="EMBL" id="OTF72459.1"/>
    </source>
</evidence>
<comment type="caution">
    <text evidence="1">The sequence shown here is derived from an EMBL/GenBank/DDBJ whole genome shotgun (WGS) entry which is preliminary data.</text>
</comment>
<organism evidence="1 2">
    <name type="scientific">Euroglyphus maynei</name>
    <name type="common">Mayne's house dust mite</name>
    <dbReference type="NCBI Taxonomy" id="6958"/>
    <lineage>
        <taxon>Eukaryota</taxon>
        <taxon>Metazoa</taxon>
        <taxon>Ecdysozoa</taxon>
        <taxon>Arthropoda</taxon>
        <taxon>Chelicerata</taxon>
        <taxon>Arachnida</taxon>
        <taxon>Acari</taxon>
        <taxon>Acariformes</taxon>
        <taxon>Sarcoptiformes</taxon>
        <taxon>Astigmata</taxon>
        <taxon>Psoroptidia</taxon>
        <taxon>Analgoidea</taxon>
        <taxon>Pyroglyphidae</taxon>
        <taxon>Pyroglyphinae</taxon>
        <taxon>Euroglyphus</taxon>
    </lineage>
</organism>
<proteinExistence type="predicted"/>
<accession>A0A1Y3AVF1</accession>
<evidence type="ECO:0000313" key="2">
    <source>
        <dbReference type="Proteomes" id="UP000194236"/>
    </source>
</evidence>
<dbReference type="Proteomes" id="UP000194236">
    <property type="component" value="Unassembled WGS sequence"/>
</dbReference>
<reference evidence="1 2" key="1">
    <citation type="submission" date="2017-03" db="EMBL/GenBank/DDBJ databases">
        <title>Genome Survey of Euroglyphus maynei.</title>
        <authorList>
            <person name="Arlian L.G."/>
            <person name="Morgan M.S."/>
            <person name="Rider S.D."/>
        </authorList>
    </citation>
    <scope>NUCLEOTIDE SEQUENCE [LARGE SCALE GENOMIC DNA]</scope>
    <source>
        <strain evidence="1">Arlian Lab</strain>
        <tissue evidence="1">Whole body</tissue>
    </source>
</reference>
<dbReference type="EMBL" id="MUJZ01056046">
    <property type="protein sequence ID" value="OTF72459.1"/>
    <property type="molecule type" value="Genomic_DNA"/>
</dbReference>